<dbReference type="EMBL" id="JAODUP010000285">
    <property type="protein sequence ID" value="KAK2153793.1"/>
    <property type="molecule type" value="Genomic_DNA"/>
</dbReference>
<dbReference type="Proteomes" id="UP001208570">
    <property type="component" value="Unassembled WGS sequence"/>
</dbReference>
<sequence length="276" mass="30911">MSVARYRGYCLYGDDPNCVFQCHCAVDNECSGGTCLSGCDTSLPSGYTWSGPSCQIARDPKLQQFNLTVYNTSSNEVLCGYHHDPVYTSITITCPSPLIGRYVHFMRKTGATKDEGAPFCEVVIIGHRYIDCTQCPVGVNCNDVTGCVTCQGSYQPDCKQKMPNNTDENMMLLNKTSDSIEVGWEHINGISVNLRRFYGYLIAYSVDLDGTNYRDVAIVSYDSDPYWKIENLQINTIYYIKITPYRKFDDLRETGKAYATLEVKTDCSGKKIVLTS</sequence>
<dbReference type="SUPFAM" id="SSF49265">
    <property type="entry name" value="Fibronectin type III"/>
    <property type="match status" value="1"/>
</dbReference>
<accession>A0AAD9JJV9</accession>
<evidence type="ECO:0000313" key="2">
    <source>
        <dbReference type="Proteomes" id="UP001208570"/>
    </source>
</evidence>
<name>A0AAD9JJV9_9ANNE</name>
<reference evidence="1" key="1">
    <citation type="journal article" date="2023" name="Mol. Biol. Evol.">
        <title>Third-Generation Sequencing Reveals the Adaptive Role of the Epigenome in Three Deep-Sea Polychaetes.</title>
        <authorList>
            <person name="Perez M."/>
            <person name="Aroh O."/>
            <person name="Sun Y."/>
            <person name="Lan Y."/>
            <person name="Juniper S.K."/>
            <person name="Young C.R."/>
            <person name="Angers B."/>
            <person name="Qian P.Y."/>
        </authorList>
    </citation>
    <scope>NUCLEOTIDE SEQUENCE</scope>
    <source>
        <strain evidence="1">P08H-3</strain>
    </source>
</reference>
<protein>
    <submittedName>
        <fullName evidence="1">Uncharacterized protein</fullName>
    </submittedName>
</protein>
<dbReference type="InterPro" id="IPR036116">
    <property type="entry name" value="FN3_sf"/>
</dbReference>
<keyword evidence="2" id="KW-1185">Reference proteome</keyword>
<dbReference type="AlphaFoldDB" id="A0AAD9JJV9"/>
<proteinExistence type="predicted"/>
<dbReference type="Gene3D" id="2.60.120.260">
    <property type="entry name" value="Galactose-binding domain-like"/>
    <property type="match status" value="1"/>
</dbReference>
<dbReference type="Gene3D" id="2.60.40.10">
    <property type="entry name" value="Immunoglobulins"/>
    <property type="match status" value="1"/>
</dbReference>
<comment type="caution">
    <text evidence="1">The sequence shown here is derived from an EMBL/GenBank/DDBJ whole genome shotgun (WGS) entry which is preliminary data.</text>
</comment>
<gene>
    <name evidence="1" type="ORF">LSH36_285g00002</name>
</gene>
<dbReference type="InterPro" id="IPR013783">
    <property type="entry name" value="Ig-like_fold"/>
</dbReference>
<organism evidence="1 2">
    <name type="scientific">Paralvinella palmiformis</name>
    <dbReference type="NCBI Taxonomy" id="53620"/>
    <lineage>
        <taxon>Eukaryota</taxon>
        <taxon>Metazoa</taxon>
        <taxon>Spiralia</taxon>
        <taxon>Lophotrochozoa</taxon>
        <taxon>Annelida</taxon>
        <taxon>Polychaeta</taxon>
        <taxon>Sedentaria</taxon>
        <taxon>Canalipalpata</taxon>
        <taxon>Terebellida</taxon>
        <taxon>Terebelliformia</taxon>
        <taxon>Alvinellidae</taxon>
        <taxon>Paralvinella</taxon>
    </lineage>
</organism>
<evidence type="ECO:0000313" key="1">
    <source>
        <dbReference type="EMBL" id="KAK2153793.1"/>
    </source>
</evidence>